<dbReference type="InterPro" id="IPR004358">
    <property type="entry name" value="Sig_transdc_His_kin-like_C"/>
</dbReference>
<evidence type="ECO:0000256" key="13">
    <source>
        <dbReference type="SAM" id="Phobius"/>
    </source>
</evidence>
<dbReference type="InterPro" id="IPR011006">
    <property type="entry name" value="CheY-like_superfamily"/>
</dbReference>
<evidence type="ECO:0000256" key="5">
    <source>
        <dbReference type="ARBA" id="ARBA00022741"/>
    </source>
</evidence>
<evidence type="ECO:0000259" key="14">
    <source>
        <dbReference type="PROSITE" id="PS01124"/>
    </source>
</evidence>
<dbReference type="InterPro" id="IPR018062">
    <property type="entry name" value="HTH_AraC-typ_CS"/>
</dbReference>
<keyword evidence="10" id="KW-0238">DNA-binding</keyword>
<dbReference type="InterPro" id="IPR003661">
    <property type="entry name" value="HisK_dim/P_dom"/>
</dbReference>
<dbReference type="EC" id="2.7.13.3" evidence="2"/>
<dbReference type="SMART" id="SM00388">
    <property type="entry name" value="HisKA"/>
    <property type="match status" value="1"/>
</dbReference>
<evidence type="ECO:0000256" key="3">
    <source>
        <dbReference type="ARBA" id="ARBA00022553"/>
    </source>
</evidence>
<evidence type="ECO:0000256" key="7">
    <source>
        <dbReference type="ARBA" id="ARBA00022840"/>
    </source>
</evidence>
<dbReference type="PROSITE" id="PS01124">
    <property type="entry name" value="HTH_ARAC_FAMILY_2"/>
    <property type="match status" value="1"/>
</dbReference>
<evidence type="ECO:0000256" key="1">
    <source>
        <dbReference type="ARBA" id="ARBA00000085"/>
    </source>
</evidence>
<dbReference type="eggNOG" id="COG5002">
    <property type="taxonomic scope" value="Bacteria"/>
</dbReference>
<keyword evidence="18" id="KW-1185">Reference proteome</keyword>
<evidence type="ECO:0000256" key="9">
    <source>
        <dbReference type="ARBA" id="ARBA00023015"/>
    </source>
</evidence>
<dbReference type="PROSITE" id="PS50109">
    <property type="entry name" value="HIS_KIN"/>
    <property type="match status" value="1"/>
</dbReference>
<keyword evidence="13" id="KW-0812">Transmembrane</keyword>
<evidence type="ECO:0000259" key="15">
    <source>
        <dbReference type="PROSITE" id="PS50109"/>
    </source>
</evidence>
<evidence type="ECO:0000313" key="17">
    <source>
        <dbReference type="EMBL" id="SHI89448.1"/>
    </source>
</evidence>
<dbReference type="Gene3D" id="1.10.10.60">
    <property type="entry name" value="Homeodomain-like"/>
    <property type="match status" value="1"/>
</dbReference>
<keyword evidence="9" id="KW-0805">Transcription regulation</keyword>
<keyword evidence="11" id="KW-0804">Transcription</keyword>
<dbReference type="GO" id="GO:0000155">
    <property type="term" value="F:phosphorelay sensor kinase activity"/>
    <property type="evidence" value="ECO:0007669"/>
    <property type="project" value="InterPro"/>
</dbReference>
<dbReference type="InterPro" id="IPR018060">
    <property type="entry name" value="HTH_AraC"/>
</dbReference>
<dbReference type="InterPro" id="IPR009057">
    <property type="entry name" value="Homeodomain-like_sf"/>
</dbReference>
<dbReference type="InterPro" id="IPR005467">
    <property type="entry name" value="His_kinase_dom"/>
</dbReference>
<keyword evidence="3 12" id="KW-0597">Phosphoprotein</keyword>
<evidence type="ECO:0000256" key="12">
    <source>
        <dbReference type="PROSITE-ProRule" id="PRU00169"/>
    </source>
</evidence>
<evidence type="ECO:0000256" key="11">
    <source>
        <dbReference type="ARBA" id="ARBA00023163"/>
    </source>
</evidence>
<dbReference type="Gene3D" id="2.130.10.10">
    <property type="entry name" value="YVTN repeat-like/Quinoprotein amine dehydrogenase"/>
    <property type="match status" value="2"/>
</dbReference>
<dbReference type="PROSITE" id="PS00041">
    <property type="entry name" value="HTH_ARAC_FAMILY_1"/>
    <property type="match status" value="1"/>
</dbReference>
<keyword evidence="13" id="KW-1133">Transmembrane helix</keyword>
<dbReference type="SUPFAM" id="SSF52172">
    <property type="entry name" value="CheY-like"/>
    <property type="match status" value="1"/>
</dbReference>
<keyword evidence="5" id="KW-0547">Nucleotide-binding</keyword>
<reference evidence="18" key="1">
    <citation type="submission" date="2016-11" db="EMBL/GenBank/DDBJ databases">
        <authorList>
            <person name="Varghese N."/>
            <person name="Submissions S."/>
        </authorList>
    </citation>
    <scope>NUCLEOTIDE SEQUENCE [LARGE SCALE GENOMIC DNA]</scope>
    <source>
        <strain evidence="18">DSM 26884</strain>
    </source>
</reference>
<dbReference type="SMART" id="SM00448">
    <property type="entry name" value="REC"/>
    <property type="match status" value="1"/>
</dbReference>
<keyword evidence="8" id="KW-0902">Two-component regulatory system</keyword>
<dbReference type="Pfam" id="PF07494">
    <property type="entry name" value="Reg_prop"/>
    <property type="match status" value="2"/>
</dbReference>
<feature type="transmembrane region" description="Helical" evidence="13">
    <location>
        <begin position="759"/>
        <end position="781"/>
    </location>
</feature>
<gene>
    <name evidence="17" type="ORF">SAMN05444350_11090</name>
</gene>
<name>A0A1M6EVI5_9BACE</name>
<dbReference type="Gene3D" id="1.10.287.130">
    <property type="match status" value="1"/>
</dbReference>
<dbReference type="GO" id="GO:0003700">
    <property type="term" value="F:DNA-binding transcription factor activity"/>
    <property type="evidence" value="ECO:0007669"/>
    <property type="project" value="InterPro"/>
</dbReference>
<dbReference type="InterPro" id="IPR001789">
    <property type="entry name" value="Sig_transdc_resp-reg_receiver"/>
</dbReference>
<evidence type="ECO:0000256" key="8">
    <source>
        <dbReference type="ARBA" id="ARBA00023012"/>
    </source>
</evidence>
<dbReference type="Pfam" id="PF07495">
    <property type="entry name" value="Y_Y_Y"/>
    <property type="match status" value="1"/>
</dbReference>
<evidence type="ECO:0000256" key="2">
    <source>
        <dbReference type="ARBA" id="ARBA00012438"/>
    </source>
</evidence>
<evidence type="ECO:0000259" key="16">
    <source>
        <dbReference type="PROSITE" id="PS50110"/>
    </source>
</evidence>
<dbReference type="eggNOG" id="COG0745">
    <property type="taxonomic scope" value="Bacteria"/>
</dbReference>
<dbReference type="GO" id="GO:0043565">
    <property type="term" value="F:sequence-specific DNA binding"/>
    <property type="evidence" value="ECO:0007669"/>
    <property type="project" value="InterPro"/>
</dbReference>
<dbReference type="PANTHER" id="PTHR43547">
    <property type="entry name" value="TWO-COMPONENT HISTIDINE KINASE"/>
    <property type="match status" value="1"/>
</dbReference>
<protein>
    <recommendedName>
        <fullName evidence="2">histidine kinase</fullName>
        <ecNumber evidence="2">2.7.13.3</ecNumber>
    </recommendedName>
</protein>
<dbReference type="FunFam" id="3.30.565.10:FF:000037">
    <property type="entry name" value="Hybrid sensor histidine kinase/response regulator"/>
    <property type="match status" value="1"/>
</dbReference>
<evidence type="ECO:0000256" key="4">
    <source>
        <dbReference type="ARBA" id="ARBA00022679"/>
    </source>
</evidence>
<dbReference type="Pfam" id="PF02518">
    <property type="entry name" value="HATPase_c"/>
    <property type="match status" value="1"/>
</dbReference>
<sequence length="1347" mass="154206">MSRLRYISLFALILLCAESHGQYFKKLTMKDGLSSPSVLSIYQDTLGRMWFGTNEGVNVYDGNQISRYKSYDIINNQHWEKGLINGVVNEIVGDSQGNVLMINSGSLIKYDIRKEAFRKVIPTGVGALAVLDKEVWCTIRDSLFRYDSEEDSLHFYRKLGTATVMCMEKMGEKIWIGTANGLYVLVGDELKCVLPDIEIFKLFVSSRKELWIASRMKGLYKVGRDGKLIKEEHSPTRVVSLQIRGFVEDERQNIWFGTFEGLQVYNPYLDTYRVYRPDYHPGSLEHQSVFSLYKDRQGTIWVGTYYGGVNYFNQSKDVFLYYPHDNVNNHCLNFPIVGQMVEDKDHNLWIGTDGGGVNLLNRATGTFTYYTSAGKNSVLHNNIKTLSYDRQHDRVYIGTYTGGISCYDRKSARFYHYLDHYRQTGEGPNHIIYHSLFKNGWLYVTARNGFWRIHPERNEFQLLSKERLFLTFEMDSRGYIWLAADFKLYRMKTGNWDQLECIKLEGGTTAGTRITQIMEAADGTVYIATLGDGVYSYSHETGNWKHYTKKNSHLLSDFCYNLAETHMNNILITCDEGFSIYSPFNYSIYSIELGLKGGISAVAEGGGILMADDDRIYMGGVDGMIAFREKDLYQENEGGASGFYFSNLYINNVKVSPDDGSGVLSQSLSFTKHLDLSAGQNNIMIDFSSSNYVELEGKDEYLYKLEGFDKDWILTDQLRVNYTNLAPGNYVLKVRESGTKVRNEEGQEIRLDITIHRPWFATFWAFLLYFLVVAGIVYSFWRVKMARRALALSLAEEKNEKERIEEVNKVKLRFFTNISHEFRTPLTLIIGQVEMLLQMEKLAPAVNKRLHGIHKNAINLRLLITELLDFRKQEQGFMKLKVERVEAVSFVQDIYRLFADFARKRNIEYAFENTGEEIDLWFDPVQMQKVVFNLLSNAFKYTPEGKSIKVSVRRQQRMVEIAVADTGCGISPDDKQKIFERFYQVGDEYSGKGLMGSGIGLALLKGIVDAHKGVIKVDSVLGEGSTFRICLPVGNGHFTREELEYEKTVRAFSDHQDMLMDEITLLNDTMERSEADLDMIEDKNEGMPRVLLVEDDEEVLEMLVSIFSPTYTVYKATNGQVGFEMAQQWHPDIVVSDVMMPVMSGKEMCYKIKNCLELAYMPVVLLTAQTSEDCTIEGYMFGADDYITKPFNVKLLLTRCGNLLKSRKKLLGKVAQVEVTAIPETGILNVVDQELLDKATRIIKRNFDNPDFDMSMLASELNMGRSKMFARLKEVVGLTPNEFTLKLKLEEALRMLQEAPQYNISEISYQLGFASPRYFSRCFKDFYGVSPLAYRKEPSNGKEAGRN</sequence>
<keyword evidence="6 17" id="KW-0418">Kinase</keyword>
<dbReference type="Gene3D" id="3.30.565.10">
    <property type="entry name" value="Histidine kinase-like ATPase, C-terminal domain"/>
    <property type="match status" value="1"/>
</dbReference>
<dbReference type="Gene3D" id="2.60.40.10">
    <property type="entry name" value="Immunoglobulins"/>
    <property type="match status" value="1"/>
</dbReference>
<dbReference type="SMART" id="SM00387">
    <property type="entry name" value="HATPase_c"/>
    <property type="match status" value="1"/>
</dbReference>
<keyword evidence="7" id="KW-0067">ATP-binding</keyword>
<dbReference type="SUPFAM" id="SSF101898">
    <property type="entry name" value="NHL repeat"/>
    <property type="match status" value="1"/>
</dbReference>
<comment type="catalytic activity">
    <reaction evidence="1">
        <text>ATP + protein L-histidine = ADP + protein N-phospho-L-histidine.</text>
        <dbReference type="EC" id="2.7.13.3"/>
    </reaction>
</comment>
<dbReference type="InterPro" id="IPR013783">
    <property type="entry name" value="Ig-like_fold"/>
</dbReference>
<feature type="domain" description="Histidine kinase" evidence="15">
    <location>
        <begin position="817"/>
        <end position="1035"/>
    </location>
</feature>
<dbReference type="InterPro" id="IPR036097">
    <property type="entry name" value="HisK_dim/P_sf"/>
</dbReference>
<dbReference type="Pfam" id="PF00512">
    <property type="entry name" value="HisKA"/>
    <property type="match status" value="1"/>
</dbReference>
<keyword evidence="13" id="KW-0472">Membrane</keyword>
<dbReference type="CDD" id="cd00082">
    <property type="entry name" value="HisKA"/>
    <property type="match status" value="1"/>
</dbReference>
<dbReference type="Pfam" id="PF00072">
    <property type="entry name" value="Response_reg"/>
    <property type="match status" value="1"/>
</dbReference>
<keyword evidence="4" id="KW-0808">Transferase</keyword>
<dbReference type="InterPro" id="IPR011110">
    <property type="entry name" value="Reg_prop"/>
</dbReference>
<organism evidence="17 18">
    <name type="scientific">Bacteroides stercorirosoris</name>
    <dbReference type="NCBI Taxonomy" id="871324"/>
    <lineage>
        <taxon>Bacteria</taxon>
        <taxon>Pseudomonadati</taxon>
        <taxon>Bacteroidota</taxon>
        <taxon>Bacteroidia</taxon>
        <taxon>Bacteroidales</taxon>
        <taxon>Bacteroidaceae</taxon>
        <taxon>Bacteroides</taxon>
    </lineage>
</organism>
<dbReference type="Proteomes" id="UP000184192">
    <property type="component" value="Unassembled WGS sequence"/>
</dbReference>
<dbReference type="InterPro" id="IPR011123">
    <property type="entry name" value="Y_Y_Y"/>
</dbReference>
<dbReference type="Pfam" id="PF12833">
    <property type="entry name" value="HTH_18"/>
    <property type="match status" value="1"/>
</dbReference>
<dbReference type="SUPFAM" id="SSF63829">
    <property type="entry name" value="Calcium-dependent phosphotriesterase"/>
    <property type="match status" value="2"/>
</dbReference>
<accession>A0A1M6EVI5</accession>
<evidence type="ECO:0000256" key="10">
    <source>
        <dbReference type="ARBA" id="ARBA00023125"/>
    </source>
</evidence>
<dbReference type="GO" id="GO:0005524">
    <property type="term" value="F:ATP binding"/>
    <property type="evidence" value="ECO:0007669"/>
    <property type="project" value="UniProtKB-KW"/>
</dbReference>
<evidence type="ECO:0000256" key="6">
    <source>
        <dbReference type="ARBA" id="ARBA00022777"/>
    </source>
</evidence>
<dbReference type="EMBL" id="FQZN01000010">
    <property type="protein sequence ID" value="SHI89448.1"/>
    <property type="molecule type" value="Genomic_DNA"/>
</dbReference>
<dbReference type="Gene3D" id="3.40.50.2300">
    <property type="match status" value="1"/>
</dbReference>
<proteinExistence type="predicted"/>
<evidence type="ECO:0000313" key="18">
    <source>
        <dbReference type="Proteomes" id="UP000184192"/>
    </source>
</evidence>
<dbReference type="InterPro" id="IPR003594">
    <property type="entry name" value="HATPase_dom"/>
</dbReference>
<dbReference type="InterPro" id="IPR015943">
    <property type="entry name" value="WD40/YVTN_repeat-like_dom_sf"/>
</dbReference>
<dbReference type="CDD" id="cd17574">
    <property type="entry name" value="REC_OmpR"/>
    <property type="match status" value="1"/>
</dbReference>
<dbReference type="SUPFAM" id="SSF55874">
    <property type="entry name" value="ATPase domain of HSP90 chaperone/DNA topoisomerase II/histidine kinase"/>
    <property type="match status" value="1"/>
</dbReference>
<dbReference type="PROSITE" id="PS50110">
    <property type="entry name" value="RESPONSE_REGULATORY"/>
    <property type="match status" value="1"/>
</dbReference>
<feature type="modified residue" description="4-aspartylphosphate" evidence="12">
    <location>
        <position position="1137"/>
    </location>
</feature>
<dbReference type="SUPFAM" id="SSF46689">
    <property type="entry name" value="Homeodomain-like"/>
    <property type="match status" value="1"/>
</dbReference>
<dbReference type="PANTHER" id="PTHR43547:SF2">
    <property type="entry name" value="HYBRID SIGNAL TRANSDUCTION HISTIDINE KINASE C"/>
    <property type="match status" value="1"/>
</dbReference>
<feature type="domain" description="HTH araC/xylS-type" evidence="14">
    <location>
        <begin position="1237"/>
        <end position="1337"/>
    </location>
</feature>
<dbReference type="InterPro" id="IPR036890">
    <property type="entry name" value="HATPase_C_sf"/>
</dbReference>
<dbReference type="SMART" id="SM00342">
    <property type="entry name" value="HTH_ARAC"/>
    <property type="match status" value="1"/>
</dbReference>
<feature type="domain" description="Response regulatory" evidence="16">
    <location>
        <begin position="1089"/>
        <end position="1204"/>
    </location>
</feature>
<dbReference type="SUPFAM" id="SSF47384">
    <property type="entry name" value="Homodimeric domain of signal transducing histidine kinase"/>
    <property type="match status" value="1"/>
</dbReference>
<dbReference type="PRINTS" id="PR00344">
    <property type="entry name" value="BCTRLSENSOR"/>
</dbReference>
<dbReference type="CDD" id="cd00075">
    <property type="entry name" value="HATPase"/>
    <property type="match status" value="1"/>
</dbReference>